<name>A0A327SQH3_9SPHI</name>
<protein>
    <submittedName>
        <fullName evidence="2">Uncharacterized protein</fullName>
    </submittedName>
</protein>
<comment type="caution">
    <text evidence="2">The sequence shown here is derived from an EMBL/GenBank/DDBJ whole genome shotgun (WGS) entry which is preliminary data.</text>
</comment>
<keyword evidence="1" id="KW-0472">Membrane</keyword>
<dbReference type="EMBL" id="QLLR01000009">
    <property type="protein sequence ID" value="RAJ31139.1"/>
    <property type="molecule type" value="Genomic_DNA"/>
</dbReference>
<keyword evidence="1" id="KW-1133">Transmembrane helix</keyword>
<keyword evidence="1" id="KW-0812">Transmembrane</keyword>
<gene>
    <name evidence="2" type="ORF">LY11_02369</name>
</gene>
<sequence>MPSKYGVSLGGNNIGIFAFIVYKTGIFKNITNYFANLFVSSLNNVNLCIIIINVNAKRSRSTFS</sequence>
<accession>A0A327SQH3</accession>
<evidence type="ECO:0000256" key="1">
    <source>
        <dbReference type="SAM" id="Phobius"/>
    </source>
</evidence>
<feature type="transmembrane region" description="Helical" evidence="1">
    <location>
        <begin position="7"/>
        <end position="27"/>
    </location>
</feature>
<dbReference type="AlphaFoldDB" id="A0A327SQH3"/>
<evidence type="ECO:0000313" key="2">
    <source>
        <dbReference type="EMBL" id="RAJ31139.1"/>
    </source>
</evidence>
<reference evidence="2 3" key="1">
    <citation type="submission" date="2018-06" db="EMBL/GenBank/DDBJ databases">
        <title>Genomic Encyclopedia of Archaeal and Bacterial Type Strains, Phase II (KMG-II): from individual species to whole genera.</title>
        <authorList>
            <person name="Goeker M."/>
        </authorList>
    </citation>
    <scope>NUCLEOTIDE SEQUENCE [LARGE SCALE GENOMIC DNA]</scope>
    <source>
        <strain evidence="2 3">DSM 14825</strain>
    </source>
</reference>
<dbReference type="Proteomes" id="UP000249754">
    <property type="component" value="Unassembled WGS sequence"/>
</dbReference>
<proteinExistence type="predicted"/>
<evidence type="ECO:0000313" key="3">
    <source>
        <dbReference type="Proteomes" id="UP000249754"/>
    </source>
</evidence>
<organism evidence="2 3">
    <name type="scientific">Pedobacter cryoconitis</name>
    <dbReference type="NCBI Taxonomy" id="188932"/>
    <lineage>
        <taxon>Bacteria</taxon>
        <taxon>Pseudomonadati</taxon>
        <taxon>Bacteroidota</taxon>
        <taxon>Sphingobacteriia</taxon>
        <taxon>Sphingobacteriales</taxon>
        <taxon>Sphingobacteriaceae</taxon>
        <taxon>Pedobacter</taxon>
    </lineage>
</organism>
<feature type="transmembrane region" description="Helical" evidence="1">
    <location>
        <begin position="33"/>
        <end position="54"/>
    </location>
</feature>